<reference evidence="1 2" key="1">
    <citation type="submission" date="2018-04" db="EMBL/GenBank/DDBJ databases">
        <authorList>
            <person name="Silva F.P."/>
            <person name="Xavier A.S."/>
            <person name="Vidigal P.M.P."/>
            <person name="Alfenas-Zerbini P."/>
        </authorList>
    </citation>
    <scope>NUCLEOTIDE SEQUENCE [LARGE SCALE GENOMIC DNA]</scope>
</reference>
<evidence type="ECO:0000313" key="2">
    <source>
        <dbReference type="Proteomes" id="UP000289211"/>
    </source>
</evidence>
<accession>A0A3S7L8J0</accession>
<dbReference type="EMBL" id="MH191395">
    <property type="protein sequence ID" value="AWN08524.1"/>
    <property type="molecule type" value="Genomic_DNA"/>
</dbReference>
<name>A0A3S7L8J0_9CAUD</name>
<dbReference type="InterPro" id="IPR054442">
    <property type="entry name" value="E217_Gp38-like"/>
</dbReference>
<protein>
    <submittedName>
        <fullName evidence="1">Uncharacterized protein</fullName>
    </submittedName>
</protein>
<gene>
    <name evidence="1" type="ORF">XcP1_022</name>
</gene>
<sequence length="224" mass="23682">MFKDWHLLSSLEYLGSFDMAKSILSALSSKPSTSFINENTGVPCWTAARIVDVSIISDSDNANSPLSNQQLNEASVSSELLSEDVKTAKILRPSRLRVTIITDNISLIENVLGLFADVTVTISITSKSIVANSMSVTDVEVEQSSEMLSASKVIVTLEQVIVASGSRFNPAQDSDSDNYGLGVQSPSRVGASLSTAATSVGSLLSSAGTAVTSLYNRIKNQIGV</sequence>
<evidence type="ECO:0000313" key="1">
    <source>
        <dbReference type="EMBL" id="AWN08524.1"/>
    </source>
</evidence>
<keyword evidence="2" id="KW-1185">Reference proteome</keyword>
<dbReference type="Pfam" id="PF22760">
    <property type="entry name" value="Gp38_E217"/>
    <property type="match status" value="1"/>
</dbReference>
<dbReference type="Proteomes" id="UP000289211">
    <property type="component" value="Segment"/>
</dbReference>
<proteinExistence type="predicted"/>
<organism evidence="1 2">
    <name type="scientific">Xanthomonas phage XcP1</name>
    <dbReference type="NCBI Taxonomy" id="2785027"/>
    <lineage>
        <taxon>Viruses</taxon>
        <taxon>Duplodnaviria</taxon>
        <taxon>Heunggongvirae</taxon>
        <taxon>Uroviricota</taxon>
        <taxon>Caudoviricetes</taxon>
        <taxon>Lindbergviridae</taxon>
        <taxon>Carpasinavirus</taxon>
        <taxon>Carpasinavirus FoX6</taxon>
        <taxon>Carpasinavirus XcP1</taxon>
    </lineage>
</organism>